<dbReference type="Gene3D" id="3.30.465.10">
    <property type="match status" value="1"/>
</dbReference>
<comment type="similarity">
    <text evidence="2">Belongs to the oxygen-dependent FAD-linked oxidoreductase family.</text>
</comment>
<accession>A0A6A6FLE1</accession>
<dbReference type="Proteomes" id="UP000799539">
    <property type="component" value="Unassembled WGS sequence"/>
</dbReference>
<dbReference type="InterPro" id="IPR016169">
    <property type="entry name" value="FAD-bd_PCMH_sub2"/>
</dbReference>
<evidence type="ECO:0000313" key="6">
    <source>
        <dbReference type="EMBL" id="KAF2214275.1"/>
    </source>
</evidence>
<dbReference type="OrthoDB" id="9983560at2759"/>
<dbReference type="EMBL" id="ML992668">
    <property type="protein sequence ID" value="KAF2214275.1"/>
    <property type="molecule type" value="Genomic_DNA"/>
</dbReference>
<evidence type="ECO:0000256" key="5">
    <source>
        <dbReference type="ARBA" id="ARBA00023002"/>
    </source>
</evidence>
<dbReference type="AlphaFoldDB" id="A0A6A6FLE1"/>
<dbReference type="InterPro" id="IPR036318">
    <property type="entry name" value="FAD-bd_PCMH-like_sf"/>
</dbReference>
<gene>
    <name evidence="6" type="ORF">CERZMDRAFT_95552</name>
</gene>
<organism evidence="6 7">
    <name type="scientific">Cercospora zeae-maydis SCOH1-5</name>
    <dbReference type="NCBI Taxonomy" id="717836"/>
    <lineage>
        <taxon>Eukaryota</taxon>
        <taxon>Fungi</taxon>
        <taxon>Dikarya</taxon>
        <taxon>Ascomycota</taxon>
        <taxon>Pezizomycotina</taxon>
        <taxon>Dothideomycetes</taxon>
        <taxon>Dothideomycetidae</taxon>
        <taxon>Mycosphaerellales</taxon>
        <taxon>Mycosphaerellaceae</taxon>
        <taxon>Cercospora</taxon>
    </lineage>
</organism>
<keyword evidence="5" id="KW-0560">Oxidoreductase</keyword>
<dbReference type="InterPro" id="IPR050416">
    <property type="entry name" value="FAD-linked_Oxidoreductase"/>
</dbReference>
<dbReference type="GO" id="GO:0016491">
    <property type="term" value="F:oxidoreductase activity"/>
    <property type="evidence" value="ECO:0007669"/>
    <property type="project" value="UniProtKB-KW"/>
</dbReference>
<dbReference type="GO" id="GO:0050660">
    <property type="term" value="F:flavin adenine dinucleotide binding"/>
    <property type="evidence" value="ECO:0007669"/>
    <property type="project" value="InterPro"/>
</dbReference>
<evidence type="ECO:0000313" key="7">
    <source>
        <dbReference type="Proteomes" id="UP000799539"/>
    </source>
</evidence>
<dbReference type="Gene3D" id="3.40.462.20">
    <property type="match status" value="1"/>
</dbReference>
<evidence type="ECO:0000256" key="3">
    <source>
        <dbReference type="ARBA" id="ARBA00022630"/>
    </source>
</evidence>
<keyword evidence="4" id="KW-0274">FAD</keyword>
<sequence length="306" mass="33051">MATSHLLVANLGGLPSYILNATMESQVAIATKWAAERNIRIATVVATTGEVLITNLVQNQDLFWAIRGGGGGQYGIVMEFVIKHYPQPAHVAFGETATKFNPAATNVLSGVVVTQALWAIDMKASQMDDLIAPLVEQLKSQSNNSDLTVQYRSSTVANYSSFYGSIFGSNVAGGDGVMTSRLLGRKKLVDLPRHQLREFVKRGVVARNSTSGTFATVGLSGGPGVINAPPGSWGALHSAWQSAYLHLYVGGASASMNDQTSPRDALEQSATWIADNKEDLWREWAPTSGFYMNEEELQARLLWESL</sequence>
<reference evidence="6" key="1">
    <citation type="journal article" date="2020" name="Stud. Mycol.">
        <title>101 Dothideomycetes genomes: a test case for predicting lifestyles and emergence of pathogens.</title>
        <authorList>
            <person name="Haridas S."/>
            <person name="Albert R."/>
            <person name="Binder M."/>
            <person name="Bloem J."/>
            <person name="Labutti K."/>
            <person name="Salamov A."/>
            <person name="Andreopoulos B."/>
            <person name="Baker S."/>
            <person name="Barry K."/>
            <person name="Bills G."/>
            <person name="Bluhm B."/>
            <person name="Cannon C."/>
            <person name="Castanera R."/>
            <person name="Culley D."/>
            <person name="Daum C."/>
            <person name="Ezra D."/>
            <person name="Gonzalez J."/>
            <person name="Henrissat B."/>
            <person name="Kuo A."/>
            <person name="Liang C."/>
            <person name="Lipzen A."/>
            <person name="Lutzoni F."/>
            <person name="Magnuson J."/>
            <person name="Mondo S."/>
            <person name="Nolan M."/>
            <person name="Ohm R."/>
            <person name="Pangilinan J."/>
            <person name="Park H.-J."/>
            <person name="Ramirez L."/>
            <person name="Alfaro M."/>
            <person name="Sun H."/>
            <person name="Tritt A."/>
            <person name="Yoshinaga Y."/>
            <person name="Zwiers L.-H."/>
            <person name="Turgeon B."/>
            <person name="Goodwin S."/>
            <person name="Spatafora J."/>
            <person name="Crous P."/>
            <person name="Grigoriev I."/>
        </authorList>
    </citation>
    <scope>NUCLEOTIDE SEQUENCE</scope>
    <source>
        <strain evidence="6">SCOH1-5</strain>
    </source>
</reference>
<protein>
    <recommendedName>
        <fullName evidence="8">Berberine/berberine-like domain-containing protein</fullName>
    </recommendedName>
</protein>
<evidence type="ECO:0000256" key="4">
    <source>
        <dbReference type="ARBA" id="ARBA00022827"/>
    </source>
</evidence>
<evidence type="ECO:0000256" key="2">
    <source>
        <dbReference type="ARBA" id="ARBA00005466"/>
    </source>
</evidence>
<evidence type="ECO:0000256" key="1">
    <source>
        <dbReference type="ARBA" id="ARBA00001974"/>
    </source>
</evidence>
<keyword evidence="3" id="KW-0285">Flavoprotein</keyword>
<dbReference type="PANTHER" id="PTHR42973">
    <property type="entry name" value="BINDING OXIDOREDUCTASE, PUTATIVE (AFU_ORTHOLOGUE AFUA_1G17690)-RELATED"/>
    <property type="match status" value="1"/>
</dbReference>
<proteinExistence type="inferred from homology"/>
<dbReference type="PANTHER" id="PTHR42973:SF39">
    <property type="entry name" value="FAD-BINDING PCMH-TYPE DOMAIN-CONTAINING PROTEIN"/>
    <property type="match status" value="1"/>
</dbReference>
<comment type="cofactor">
    <cofactor evidence="1">
        <name>FAD</name>
        <dbReference type="ChEBI" id="CHEBI:57692"/>
    </cofactor>
</comment>
<evidence type="ECO:0008006" key="8">
    <source>
        <dbReference type="Google" id="ProtNLM"/>
    </source>
</evidence>
<dbReference type="SUPFAM" id="SSF56176">
    <property type="entry name" value="FAD-binding/transporter-associated domain-like"/>
    <property type="match status" value="1"/>
</dbReference>
<keyword evidence="7" id="KW-1185">Reference proteome</keyword>
<name>A0A6A6FLE1_9PEZI</name>